<evidence type="ECO:0000259" key="6">
    <source>
        <dbReference type="Pfam" id="PF02631"/>
    </source>
</evidence>
<feature type="domain" description="RecX third three-helical" evidence="7">
    <location>
        <begin position="173"/>
        <end position="219"/>
    </location>
</feature>
<dbReference type="Pfam" id="PF02631">
    <property type="entry name" value="RecX_HTH2"/>
    <property type="match status" value="1"/>
</dbReference>
<sequence>MCNANDPSYKQAFQLALRYLSYKIRSEHELFIHLSNKGHPSTCIDAVIKKLKSLHYLDDKKFAEVFVRSMMENQRKGRNLVKKVLTEKGISDEVIVDALSLYPLEKEIKIAKEMTEKFFFQKKSLPLNQLKIKVYHYLLQKGFTKEALNKSLVYLEEDEKFQRIMMEQQDTYCAEAMDLAKKFYEKYTKKESNPFKLKQKIYGQLLRRGYSFDLIQSVIEELL</sequence>
<dbReference type="GO" id="GO:0006282">
    <property type="term" value="P:regulation of DNA repair"/>
    <property type="evidence" value="ECO:0007669"/>
    <property type="project" value="UniProtKB-UniRule"/>
</dbReference>
<comment type="subcellular location">
    <subcellularLocation>
        <location evidence="1 5">Cytoplasm</location>
    </subcellularLocation>
</comment>
<dbReference type="Pfam" id="PF21982">
    <property type="entry name" value="RecX_HTH1"/>
    <property type="match status" value="1"/>
</dbReference>
<evidence type="ECO:0000313" key="11">
    <source>
        <dbReference type="Proteomes" id="UP000177894"/>
    </source>
</evidence>
<dbReference type="InterPro" id="IPR053926">
    <property type="entry name" value="RecX_HTH_1st"/>
</dbReference>
<comment type="function">
    <text evidence="5">Modulates RecA activity.</text>
</comment>
<dbReference type="Pfam" id="PF21981">
    <property type="entry name" value="RecX_HTH3"/>
    <property type="match status" value="1"/>
</dbReference>
<dbReference type="InterPro" id="IPR053924">
    <property type="entry name" value="RecX_HTH_2nd"/>
</dbReference>
<dbReference type="Gene3D" id="1.10.10.10">
    <property type="entry name" value="Winged helix-like DNA-binding domain superfamily/Winged helix DNA-binding domain"/>
    <property type="match status" value="4"/>
</dbReference>
<dbReference type="InterPro" id="IPR003783">
    <property type="entry name" value="Regulatory_RecX"/>
</dbReference>
<evidence type="ECO:0000256" key="5">
    <source>
        <dbReference type="HAMAP-Rule" id="MF_01114"/>
    </source>
</evidence>
<dbReference type="Proteomes" id="UP000177894">
    <property type="component" value="Chromosome"/>
</dbReference>
<evidence type="ECO:0000313" key="12">
    <source>
        <dbReference type="Proteomes" id="UP000192478"/>
    </source>
</evidence>
<protein>
    <recommendedName>
        <fullName evidence="3 5">Regulatory protein RecX</fullName>
    </recommendedName>
</protein>
<gene>
    <name evidence="5 10" type="primary">recX</name>
    <name evidence="9" type="ORF">BJL90_15225</name>
    <name evidence="10" type="ORF">CLFO_19880</name>
</gene>
<reference evidence="9 11" key="1">
    <citation type="submission" date="2016-10" db="EMBL/GenBank/DDBJ databases">
        <title>Complete Genome Sequence of Acetogen Clostridium formicoaceticum ATCC 27076.</title>
        <authorList>
            <person name="Bao T."/>
            <person name="Cheng C."/>
            <person name="Zhao J."/>
            <person name="Yang S.-T."/>
            <person name="Wang J."/>
            <person name="Wang M."/>
        </authorList>
    </citation>
    <scope>NUCLEOTIDE SEQUENCE [LARGE SCALE GENOMIC DNA]</scope>
    <source>
        <strain evidence="9 11">ATCC 27076</strain>
    </source>
</reference>
<dbReference type="EMBL" id="CP020559">
    <property type="protein sequence ID" value="ARE87588.1"/>
    <property type="molecule type" value="Genomic_DNA"/>
</dbReference>
<dbReference type="HAMAP" id="MF_01114">
    <property type="entry name" value="RecX"/>
    <property type="match status" value="1"/>
</dbReference>
<comment type="similarity">
    <text evidence="2 5">Belongs to the RecX family.</text>
</comment>
<keyword evidence="11" id="KW-1185">Reference proteome</keyword>
<dbReference type="EMBL" id="CP017603">
    <property type="protein sequence ID" value="AOY77080.1"/>
    <property type="molecule type" value="Genomic_DNA"/>
</dbReference>
<dbReference type="AlphaFoldDB" id="A0AAC9RLL8"/>
<evidence type="ECO:0000256" key="1">
    <source>
        <dbReference type="ARBA" id="ARBA00004496"/>
    </source>
</evidence>
<proteinExistence type="inferred from homology"/>
<dbReference type="InterPro" id="IPR036388">
    <property type="entry name" value="WH-like_DNA-bd_sf"/>
</dbReference>
<evidence type="ECO:0000256" key="2">
    <source>
        <dbReference type="ARBA" id="ARBA00009695"/>
    </source>
</evidence>
<evidence type="ECO:0000256" key="3">
    <source>
        <dbReference type="ARBA" id="ARBA00018111"/>
    </source>
</evidence>
<dbReference type="InterPro" id="IPR053925">
    <property type="entry name" value="RecX_HTH_3rd"/>
</dbReference>
<dbReference type="Proteomes" id="UP000192478">
    <property type="component" value="Chromosome"/>
</dbReference>
<reference evidence="10 12" key="2">
    <citation type="submission" date="2017-03" db="EMBL/GenBank/DDBJ databases">
        <title>Complete sequence of Clostridium formicaceticum DSM 92.</title>
        <authorList>
            <person name="Poehlein A."/>
            <person name="Karl M."/>
            <person name="Bengelsdorf F.R."/>
            <person name="Duerre P."/>
            <person name="Daniel R."/>
        </authorList>
    </citation>
    <scope>NUCLEOTIDE SEQUENCE [LARGE SCALE GENOMIC DNA]</scope>
    <source>
        <strain evidence="10 12">DSM 92</strain>
    </source>
</reference>
<feature type="domain" description="RecX first three-helical" evidence="8">
    <location>
        <begin position="12"/>
        <end position="51"/>
    </location>
</feature>
<dbReference type="PANTHER" id="PTHR33602:SF1">
    <property type="entry name" value="REGULATORY PROTEIN RECX FAMILY PROTEIN"/>
    <property type="match status" value="1"/>
</dbReference>
<feature type="domain" description="RecX second three-helical" evidence="6">
    <location>
        <begin position="58"/>
        <end position="99"/>
    </location>
</feature>
<accession>A0AAC9RLL8</accession>
<dbReference type="PANTHER" id="PTHR33602">
    <property type="entry name" value="REGULATORY PROTEIN RECX FAMILY PROTEIN"/>
    <property type="match status" value="1"/>
</dbReference>
<keyword evidence="4 5" id="KW-0963">Cytoplasm</keyword>
<dbReference type="GO" id="GO:0005737">
    <property type="term" value="C:cytoplasm"/>
    <property type="evidence" value="ECO:0007669"/>
    <property type="project" value="UniProtKB-SubCell"/>
</dbReference>
<name>A0AAC9RLL8_9CLOT</name>
<evidence type="ECO:0000313" key="10">
    <source>
        <dbReference type="EMBL" id="ARE87588.1"/>
    </source>
</evidence>
<organism evidence="10 12">
    <name type="scientific">Clostridium formicaceticum</name>
    <dbReference type="NCBI Taxonomy" id="1497"/>
    <lineage>
        <taxon>Bacteria</taxon>
        <taxon>Bacillati</taxon>
        <taxon>Bacillota</taxon>
        <taxon>Clostridia</taxon>
        <taxon>Eubacteriales</taxon>
        <taxon>Clostridiaceae</taxon>
        <taxon>Clostridium</taxon>
    </lineage>
</organism>
<dbReference type="RefSeq" id="WP_070969824.1">
    <property type="nucleotide sequence ID" value="NZ_CP017603.1"/>
</dbReference>
<evidence type="ECO:0000259" key="7">
    <source>
        <dbReference type="Pfam" id="PF21981"/>
    </source>
</evidence>
<evidence type="ECO:0000256" key="4">
    <source>
        <dbReference type="ARBA" id="ARBA00022490"/>
    </source>
</evidence>
<evidence type="ECO:0000259" key="8">
    <source>
        <dbReference type="Pfam" id="PF21982"/>
    </source>
</evidence>
<dbReference type="KEGG" id="cfm:BJL90_15225"/>
<evidence type="ECO:0000313" key="9">
    <source>
        <dbReference type="EMBL" id="AOY77080.1"/>
    </source>
</evidence>